<dbReference type="RefSeq" id="XP_043036628.1">
    <property type="nucleotide sequence ID" value="XM_043179424.1"/>
</dbReference>
<accession>A0A9P7VL45</accession>
<comment type="caution">
    <text evidence="1">The sequence shown here is derived from an EMBL/GenBank/DDBJ whole genome shotgun (WGS) entry which is preliminary data.</text>
</comment>
<gene>
    <name evidence="1" type="ORF">BT62DRAFT_1078854</name>
</gene>
<reference evidence="1" key="1">
    <citation type="submission" date="2020-11" db="EMBL/GenBank/DDBJ databases">
        <title>Adaptations for nitrogen fixation in a non-lichenized fungal sporocarp promotes dispersal by wood-feeding termites.</title>
        <authorList>
            <consortium name="DOE Joint Genome Institute"/>
            <person name="Koch R.A."/>
            <person name="Yoon G."/>
            <person name="Arayal U."/>
            <person name="Lail K."/>
            <person name="Amirebrahimi M."/>
            <person name="Labutti K."/>
            <person name="Lipzen A."/>
            <person name="Riley R."/>
            <person name="Barry K."/>
            <person name="Henrissat B."/>
            <person name="Grigoriev I.V."/>
            <person name="Herr J.R."/>
            <person name="Aime M.C."/>
        </authorList>
    </citation>
    <scope>NUCLEOTIDE SEQUENCE</scope>
    <source>
        <strain evidence="1">MCA 3950</strain>
    </source>
</reference>
<dbReference type="GeneID" id="66101718"/>
<dbReference type="EMBL" id="MU250547">
    <property type="protein sequence ID" value="KAG7443128.1"/>
    <property type="molecule type" value="Genomic_DNA"/>
</dbReference>
<proteinExistence type="predicted"/>
<dbReference type="AlphaFoldDB" id="A0A9P7VL45"/>
<organism evidence="1 2">
    <name type="scientific">Guyanagaster necrorhizus</name>
    <dbReference type="NCBI Taxonomy" id="856835"/>
    <lineage>
        <taxon>Eukaryota</taxon>
        <taxon>Fungi</taxon>
        <taxon>Dikarya</taxon>
        <taxon>Basidiomycota</taxon>
        <taxon>Agaricomycotina</taxon>
        <taxon>Agaricomycetes</taxon>
        <taxon>Agaricomycetidae</taxon>
        <taxon>Agaricales</taxon>
        <taxon>Marasmiineae</taxon>
        <taxon>Physalacriaceae</taxon>
        <taxon>Guyanagaster</taxon>
    </lineage>
</organism>
<protein>
    <submittedName>
        <fullName evidence="1">Uncharacterized protein</fullName>
    </submittedName>
</protein>
<evidence type="ECO:0000313" key="1">
    <source>
        <dbReference type="EMBL" id="KAG7443128.1"/>
    </source>
</evidence>
<sequence>MSRVGVKHSNCNQISGCQVSVLRECSRWSYNEVERAEHYFDLAPQSYRPDYVPGDGTVVPQSGQILGQIYHDFLPNFRSSPWNAALLQTCASSGSRISPPIPPILDEEMLNRSYLEEISTFSTKGNTVFESRWGLCYRNALSERTGLHLDIALDGNHWQVISETRQTFGYTAAQLICARDQRKLPLSAQYQTHFLDLNLDSIDEIHLCKATTTVSILALSHINRIEFITAVFQCKFTRIQSTEPAPKLYICPEK</sequence>
<keyword evidence="2" id="KW-1185">Reference proteome</keyword>
<evidence type="ECO:0000313" key="2">
    <source>
        <dbReference type="Proteomes" id="UP000812287"/>
    </source>
</evidence>
<dbReference type="Proteomes" id="UP000812287">
    <property type="component" value="Unassembled WGS sequence"/>
</dbReference>
<name>A0A9P7VL45_9AGAR</name>